<protein>
    <submittedName>
        <fullName evidence="2">Uncharacterized protein</fullName>
    </submittedName>
</protein>
<keyword evidence="1" id="KW-0812">Transmembrane</keyword>
<evidence type="ECO:0000256" key="1">
    <source>
        <dbReference type="SAM" id="Phobius"/>
    </source>
</evidence>
<dbReference type="AlphaFoldDB" id="A0A0A9DCJ3"/>
<keyword evidence="1" id="KW-0472">Membrane</keyword>
<accession>A0A0A9DCJ3</accession>
<proteinExistence type="predicted"/>
<keyword evidence="1" id="KW-1133">Transmembrane helix</keyword>
<reference evidence="2" key="2">
    <citation type="journal article" date="2015" name="Data Brief">
        <title>Shoot transcriptome of the giant reed, Arundo donax.</title>
        <authorList>
            <person name="Barrero R.A."/>
            <person name="Guerrero F.D."/>
            <person name="Moolhuijzen P."/>
            <person name="Goolsby J.A."/>
            <person name="Tidwell J."/>
            <person name="Bellgard S.E."/>
            <person name="Bellgard M.I."/>
        </authorList>
    </citation>
    <scope>NUCLEOTIDE SEQUENCE</scope>
    <source>
        <tissue evidence="2">Shoot tissue taken approximately 20 cm above the soil surface</tissue>
    </source>
</reference>
<name>A0A0A9DCJ3_ARUDO</name>
<sequence length="66" mass="7839">MDGLPPLVPSPPLPVSVVQFFRFLFFLFLSVFVQFMYLPFIYLLINIYHSRDLPYCIPLKEKNQTK</sequence>
<dbReference type="EMBL" id="GBRH01212374">
    <property type="protein sequence ID" value="JAD85521.1"/>
    <property type="molecule type" value="Transcribed_RNA"/>
</dbReference>
<organism evidence="2">
    <name type="scientific">Arundo donax</name>
    <name type="common">Giant reed</name>
    <name type="synonym">Donax arundinaceus</name>
    <dbReference type="NCBI Taxonomy" id="35708"/>
    <lineage>
        <taxon>Eukaryota</taxon>
        <taxon>Viridiplantae</taxon>
        <taxon>Streptophyta</taxon>
        <taxon>Embryophyta</taxon>
        <taxon>Tracheophyta</taxon>
        <taxon>Spermatophyta</taxon>
        <taxon>Magnoliopsida</taxon>
        <taxon>Liliopsida</taxon>
        <taxon>Poales</taxon>
        <taxon>Poaceae</taxon>
        <taxon>PACMAD clade</taxon>
        <taxon>Arundinoideae</taxon>
        <taxon>Arundineae</taxon>
        <taxon>Arundo</taxon>
    </lineage>
</organism>
<evidence type="ECO:0000313" key="2">
    <source>
        <dbReference type="EMBL" id="JAD85521.1"/>
    </source>
</evidence>
<reference evidence="2" key="1">
    <citation type="submission" date="2014-09" db="EMBL/GenBank/DDBJ databases">
        <authorList>
            <person name="Magalhaes I.L.F."/>
            <person name="Oliveira U."/>
            <person name="Santos F.R."/>
            <person name="Vidigal T.H.D.A."/>
            <person name="Brescovit A.D."/>
            <person name="Santos A.J."/>
        </authorList>
    </citation>
    <scope>NUCLEOTIDE SEQUENCE</scope>
    <source>
        <tissue evidence="2">Shoot tissue taken approximately 20 cm above the soil surface</tissue>
    </source>
</reference>
<feature type="transmembrane region" description="Helical" evidence="1">
    <location>
        <begin position="20"/>
        <end position="45"/>
    </location>
</feature>